<dbReference type="EMBL" id="SNRW01023076">
    <property type="protein sequence ID" value="KAA6363312.1"/>
    <property type="molecule type" value="Genomic_DNA"/>
</dbReference>
<accession>A0A5J4TZV1</accession>
<organism evidence="2 3">
    <name type="scientific">Streblomastix strix</name>
    <dbReference type="NCBI Taxonomy" id="222440"/>
    <lineage>
        <taxon>Eukaryota</taxon>
        <taxon>Metamonada</taxon>
        <taxon>Preaxostyla</taxon>
        <taxon>Oxymonadida</taxon>
        <taxon>Streblomastigidae</taxon>
        <taxon>Streblomastix</taxon>
    </lineage>
</organism>
<feature type="compositionally biased region" description="Acidic residues" evidence="1">
    <location>
        <begin position="8"/>
        <end position="21"/>
    </location>
</feature>
<feature type="region of interest" description="Disordered" evidence="1">
    <location>
        <begin position="1"/>
        <end position="22"/>
    </location>
</feature>
<protein>
    <submittedName>
        <fullName evidence="2">Uncharacterized protein</fullName>
    </submittedName>
</protein>
<gene>
    <name evidence="2" type="ORF">EZS28_041161</name>
</gene>
<sequence length="167" mass="18683">MNGKTQFEEEEDDKEEEEEELQSYVSLVYFNRGSPSKHWSQSSIQSRDSSLDGLQHFEEHGLGHLSVNGLGRSLDDYLSQYPTSESPAVSLNSQQSQQSDMTDSLSLLEGFTVIPKKNTFVSLNGNSEILLGLVLDLYSISQVHLFQLGQNSLQLLTDNPALSWIII</sequence>
<dbReference type="AlphaFoldDB" id="A0A5J4TZV1"/>
<evidence type="ECO:0000313" key="2">
    <source>
        <dbReference type="EMBL" id="KAA6363312.1"/>
    </source>
</evidence>
<name>A0A5J4TZV1_9EUKA</name>
<reference evidence="2 3" key="1">
    <citation type="submission" date="2019-03" db="EMBL/GenBank/DDBJ databases">
        <title>Single cell metagenomics reveals metabolic interactions within the superorganism composed of flagellate Streblomastix strix and complex community of Bacteroidetes bacteria on its surface.</title>
        <authorList>
            <person name="Treitli S.C."/>
            <person name="Kolisko M."/>
            <person name="Husnik F."/>
            <person name="Keeling P."/>
            <person name="Hampl V."/>
        </authorList>
    </citation>
    <scope>NUCLEOTIDE SEQUENCE [LARGE SCALE GENOMIC DNA]</scope>
    <source>
        <strain evidence="2">ST1C</strain>
    </source>
</reference>
<evidence type="ECO:0000256" key="1">
    <source>
        <dbReference type="SAM" id="MobiDB-lite"/>
    </source>
</evidence>
<proteinExistence type="predicted"/>
<comment type="caution">
    <text evidence="2">The sequence shown here is derived from an EMBL/GenBank/DDBJ whole genome shotgun (WGS) entry which is preliminary data.</text>
</comment>
<dbReference type="Proteomes" id="UP000324800">
    <property type="component" value="Unassembled WGS sequence"/>
</dbReference>
<evidence type="ECO:0000313" key="3">
    <source>
        <dbReference type="Proteomes" id="UP000324800"/>
    </source>
</evidence>